<organism evidence="7 8">
    <name type="scientific">Stutzerimonas stutzeri</name>
    <name type="common">Pseudomonas stutzeri</name>
    <dbReference type="NCBI Taxonomy" id="316"/>
    <lineage>
        <taxon>Bacteria</taxon>
        <taxon>Pseudomonadati</taxon>
        <taxon>Pseudomonadota</taxon>
        <taxon>Gammaproteobacteria</taxon>
        <taxon>Pseudomonadales</taxon>
        <taxon>Pseudomonadaceae</taxon>
        <taxon>Stutzerimonas</taxon>
    </lineage>
</organism>
<evidence type="ECO:0000256" key="3">
    <source>
        <dbReference type="ARBA" id="ARBA00022692"/>
    </source>
</evidence>
<keyword evidence="5 6" id="KW-0472">Membrane</keyword>
<gene>
    <name evidence="7" type="ORF">GQA94_09160</name>
</gene>
<dbReference type="Pfam" id="PF01925">
    <property type="entry name" value="TauE"/>
    <property type="match status" value="1"/>
</dbReference>
<dbReference type="Proteomes" id="UP000438983">
    <property type="component" value="Chromosome"/>
</dbReference>
<evidence type="ECO:0000313" key="7">
    <source>
        <dbReference type="EMBL" id="QGZ32645.1"/>
    </source>
</evidence>
<dbReference type="GO" id="GO:0005886">
    <property type="term" value="C:plasma membrane"/>
    <property type="evidence" value="ECO:0007669"/>
    <property type="project" value="UniProtKB-SubCell"/>
</dbReference>
<comment type="similarity">
    <text evidence="2 6">Belongs to the 4-toluene sulfonate uptake permease (TSUP) (TC 2.A.102) family.</text>
</comment>
<dbReference type="InterPro" id="IPR051598">
    <property type="entry name" value="TSUP/Inactive_protease-like"/>
</dbReference>
<evidence type="ECO:0000313" key="8">
    <source>
        <dbReference type="Proteomes" id="UP000438983"/>
    </source>
</evidence>
<evidence type="ECO:0000256" key="1">
    <source>
        <dbReference type="ARBA" id="ARBA00004141"/>
    </source>
</evidence>
<dbReference type="InterPro" id="IPR002781">
    <property type="entry name" value="TM_pro_TauE-like"/>
</dbReference>
<feature type="transmembrane region" description="Helical" evidence="6">
    <location>
        <begin position="140"/>
        <end position="169"/>
    </location>
</feature>
<dbReference type="OrthoDB" id="7031033at2"/>
<proteinExistence type="inferred from homology"/>
<evidence type="ECO:0000256" key="6">
    <source>
        <dbReference type="RuleBase" id="RU363041"/>
    </source>
</evidence>
<protein>
    <recommendedName>
        <fullName evidence="6">Probable membrane transporter protein</fullName>
    </recommendedName>
</protein>
<dbReference type="AlphaFoldDB" id="A0A6I6LVQ5"/>
<feature type="transmembrane region" description="Helical" evidence="6">
    <location>
        <begin position="175"/>
        <end position="196"/>
    </location>
</feature>
<keyword evidence="6" id="KW-1003">Cell membrane</keyword>
<sequence length="261" mass="26803">MLVGLCMGLTGAGGGVLAVPVLVVGMGIGVQEAVPLALLAIGSAATLGSLDGLRRGLVRYRATLLMAAAGVLTAALGTVLARSMPTDALMLLLCLVLIVSAVRQWPRQQTSTGRISEGMSFKPCRIDPDDGRFRWTPRCFFHIGAIGASAGLFTGLLGVGGGFLLVPFMRRYSELGMHSVVATSLAVIALVSLISVGHSVFIGTPVPGSGWIFILACATGMAMGRVLAPGLSPRHLQAGFAVLALAVAAGLATRSLIHLFT</sequence>
<dbReference type="EMBL" id="CP046902">
    <property type="protein sequence ID" value="QGZ32645.1"/>
    <property type="molecule type" value="Genomic_DNA"/>
</dbReference>
<feature type="transmembrane region" description="Helical" evidence="6">
    <location>
        <begin position="240"/>
        <end position="260"/>
    </location>
</feature>
<comment type="subcellular location">
    <subcellularLocation>
        <location evidence="6">Cell membrane</location>
        <topology evidence="6">Multi-pass membrane protein</topology>
    </subcellularLocation>
    <subcellularLocation>
        <location evidence="1">Membrane</location>
        <topology evidence="1">Multi-pass membrane protein</topology>
    </subcellularLocation>
</comment>
<dbReference type="PANTHER" id="PTHR43701">
    <property type="entry name" value="MEMBRANE TRANSPORTER PROTEIN MJ0441-RELATED"/>
    <property type="match status" value="1"/>
</dbReference>
<feature type="transmembrane region" description="Helical" evidence="6">
    <location>
        <begin position="62"/>
        <end position="82"/>
    </location>
</feature>
<feature type="transmembrane region" description="Helical" evidence="6">
    <location>
        <begin position="208"/>
        <end position="228"/>
    </location>
</feature>
<feature type="transmembrane region" description="Helical" evidence="6">
    <location>
        <begin position="88"/>
        <end position="105"/>
    </location>
</feature>
<evidence type="ECO:0000256" key="4">
    <source>
        <dbReference type="ARBA" id="ARBA00022989"/>
    </source>
</evidence>
<keyword evidence="4 6" id="KW-1133">Transmembrane helix</keyword>
<accession>A0A6I6LVQ5</accession>
<name>A0A6I6LVQ5_STUST</name>
<feature type="transmembrane region" description="Helical" evidence="6">
    <location>
        <begin position="28"/>
        <end position="50"/>
    </location>
</feature>
<keyword evidence="3 6" id="KW-0812">Transmembrane</keyword>
<reference evidence="7 8" key="1">
    <citation type="submission" date="2019-12" db="EMBL/GenBank/DDBJ databases">
        <title>Complete genome sequence of Pseudomonas stutzeri.</title>
        <authorList>
            <person name="Lim S.R."/>
            <person name="Kim J.H."/>
        </authorList>
    </citation>
    <scope>NUCLEOTIDE SEQUENCE [LARGE SCALE GENOMIC DNA]</scope>
    <source>
        <strain evidence="7 8">PM101005</strain>
    </source>
</reference>
<evidence type="ECO:0000256" key="2">
    <source>
        <dbReference type="ARBA" id="ARBA00009142"/>
    </source>
</evidence>
<dbReference type="PANTHER" id="PTHR43701:SF2">
    <property type="entry name" value="MEMBRANE TRANSPORTER PROTEIN YJNA-RELATED"/>
    <property type="match status" value="1"/>
</dbReference>
<evidence type="ECO:0000256" key="5">
    <source>
        <dbReference type="ARBA" id="ARBA00023136"/>
    </source>
</evidence>